<sequence>MCGHPRKDAWLVQIDGPGSAFVAGGAPAMISSPVAQPLVSPLRSKPGA</sequence>
<dbReference type="EMBL" id="CADCWJ010000031">
    <property type="protein sequence ID" value="CAA9541271.1"/>
    <property type="molecule type" value="Genomic_DNA"/>
</dbReference>
<evidence type="ECO:0000313" key="1">
    <source>
        <dbReference type="EMBL" id="CAA9541271.1"/>
    </source>
</evidence>
<accession>A0A6J4U8B7</accession>
<organism evidence="1">
    <name type="scientific">uncultured Thermomicrobiales bacterium</name>
    <dbReference type="NCBI Taxonomy" id="1645740"/>
    <lineage>
        <taxon>Bacteria</taxon>
        <taxon>Pseudomonadati</taxon>
        <taxon>Thermomicrobiota</taxon>
        <taxon>Thermomicrobia</taxon>
        <taxon>Thermomicrobiales</taxon>
        <taxon>environmental samples</taxon>
    </lineage>
</organism>
<protein>
    <submittedName>
        <fullName evidence="1">Uncharacterized protein</fullName>
    </submittedName>
</protein>
<reference evidence="1" key="1">
    <citation type="submission" date="2020-02" db="EMBL/GenBank/DDBJ databases">
        <authorList>
            <person name="Meier V. D."/>
        </authorList>
    </citation>
    <scope>NUCLEOTIDE SEQUENCE</scope>
    <source>
        <strain evidence="1">AVDCRST_MAG87</strain>
    </source>
</reference>
<proteinExistence type="predicted"/>
<gene>
    <name evidence="1" type="ORF">AVDCRST_MAG87-109</name>
</gene>
<name>A0A6J4U8B7_9BACT</name>
<dbReference type="AlphaFoldDB" id="A0A6J4U8B7"/>